<dbReference type="PANTHER" id="PTHR21661:SF35">
    <property type="entry name" value="EPOXIDE HYDROLASE"/>
    <property type="match status" value="1"/>
</dbReference>
<keyword evidence="7" id="KW-1185">Reference proteome</keyword>
<evidence type="ECO:0000313" key="7">
    <source>
        <dbReference type="Proteomes" id="UP001221757"/>
    </source>
</evidence>
<dbReference type="GO" id="GO:0097176">
    <property type="term" value="P:epoxide metabolic process"/>
    <property type="evidence" value="ECO:0007669"/>
    <property type="project" value="TreeGrafter"/>
</dbReference>
<feature type="active site" description="Nucleophile" evidence="4">
    <location>
        <position position="203"/>
    </location>
</feature>
<dbReference type="InterPro" id="IPR010497">
    <property type="entry name" value="Epoxide_hydro_N"/>
</dbReference>
<dbReference type="InterPro" id="IPR029058">
    <property type="entry name" value="AB_hydrolase_fold"/>
</dbReference>
<accession>A0AAD7CLT9</accession>
<name>A0AAD7CLT9_MYCRO</name>
<feature type="active site" description="Proton acceptor" evidence="4">
    <location>
        <position position="384"/>
    </location>
</feature>
<dbReference type="Gene3D" id="3.40.50.1820">
    <property type="entry name" value="alpha/beta hydrolase"/>
    <property type="match status" value="1"/>
</dbReference>
<dbReference type="AlphaFoldDB" id="A0AAD7CLT9"/>
<dbReference type="PRINTS" id="PR00412">
    <property type="entry name" value="EPOXHYDRLASE"/>
</dbReference>
<organism evidence="6 7">
    <name type="scientific">Mycena rosella</name>
    <name type="common">Pink bonnet</name>
    <name type="synonym">Agaricus rosellus</name>
    <dbReference type="NCBI Taxonomy" id="1033263"/>
    <lineage>
        <taxon>Eukaryota</taxon>
        <taxon>Fungi</taxon>
        <taxon>Dikarya</taxon>
        <taxon>Basidiomycota</taxon>
        <taxon>Agaricomycotina</taxon>
        <taxon>Agaricomycetes</taxon>
        <taxon>Agaricomycetidae</taxon>
        <taxon>Agaricales</taxon>
        <taxon>Marasmiineae</taxon>
        <taxon>Mycenaceae</taxon>
        <taxon>Mycena</taxon>
    </lineage>
</organism>
<evidence type="ECO:0000259" key="5">
    <source>
        <dbReference type="Pfam" id="PF06441"/>
    </source>
</evidence>
<evidence type="ECO:0000256" key="4">
    <source>
        <dbReference type="PIRSR" id="PIRSR001112-1"/>
    </source>
</evidence>
<dbReference type="PANTHER" id="PTHR21661">
    <property type="entry name" value="EPOXIDE HYDROLASE 1-RELATED"/>
    <property type="match status" value="1"/>
</dbReference>
<evidence type="ECO:0000313" key="6">
    <source>
        <dbReference type="EMBL" id="KAJ7652596.1"/>
    </source>
</evidence>
<dbReference type="GO" id="GO:0004301">
    <property type="term" value="F:epoxide hydrolase activity"/>
    <property type="evidence" value="ECO:0007669"/>
    <property type="project" value="TreeGrafter"/>
</dbReference>
<feature type="active site" description="Proton donor" evidence="4">
    <location>
        <position position="328"/>
    </location>
</feature>
<feature type="domain" description="Epoxide hydrolase N-terminal" evidence="5">
    <location>
        <begin position="4"/>
        <end position="107"/>
    </location>
</feature>
<sequence length="424" mass="46774">MSESPFKISIADATLDRLQQKLKLTTLPDELEGAGWDYGVPLADVKRLVARWRDGYDWRHHEAQLNAALPQFTRGISVEGHGTLSVHYVHQRSEVAGAIPLLFVHGWSIPSPHSGTALISSHSRAGKLSRGRKIVPLLSEKSADHPSFHVVVLGLPGYGFSEGPSTKGFDMAQYAEVGNKLMLALGYNEYGSSNYPLLTQGGDWGFPITRTIALVYGEKHSKAWHTNMVMGRPPADQSTTEFTPTEQAALARTELFRSRGSGYSAEQSTQPQTLGYSLADSPVGLLAWIYEKLVTWTDNYPWDDDEVLTWVSIFWFSRAGPAASLRIYFEAGNRDMRKLFTSDARPTIPLGLSHFPRELVVVPRSWSRGMGNIVFEGEHESGGHFAAYEKPNELVGDLRKMFGKGGPAFGVVPGQPGYSQMGHL</sequence>
<keyword evidence="3 6" id="KW-0378">Hydrolase</keyword>
<evidence type="ECO:0000256" key="3">
    <source>
        <dbReference type="ARBA" id="ARBA00022801"/>
    </source>
</evidence>
<reference evidence="6" key="1">
    <citation type="submission" date="2023-03" db="EMBL/GenBank/DDBJ databases">
        <title>Massive genome expansion in bonnet fungi (Mycena s.s.) driven by repeated elements and novel gene families across ecological guilds.</title>
        <authorList>
            <consortium name="Lawrence Berkeley National Laboratory"/>
            <person name="Harder C.B."/>
            <person name="Miyauchi S."/>
            <person name="Viragh M."/>
            <person name="Kuo A."/>
            <person name="Thoen E."/>
            <person name="Andreopoulos B."/>
            <person name="Lu D."/>
            <person name="Skrede I."/>
            <person name="Drula E."/>
            <person name="Henrissat B."/>
            <person name="Morin E."/>
            <person name="Kohler A."/>
            <person name="Barry K."/>
            <person name="LaButti K."/>
            <person name="Morin E."/>
            <person name="Salamov A."/>
            <person name="Lipzen A."/>
            <person name="Mereny Z."/>
            <person name="Hegedus B."/>
            <person name="Baldrian P."/>
            <person name="Stursova M."/>
            <person name="Weitz H."/>
            <person name="Taylor A."/>
            <person name="Grigoriev I.V."/>
            <person name="Nagy L.G."/>
            <person name="Martin F."/>
            <person name="Kauserud H."/>
        </authorList>
    </citation>
    <scope>NUCLEOTIDE SEQUENCE</scope>
    <source>
        <strain evidence="6">CBHHK067</strain>
    </source>
</reference>
<evidence type="ECO:0000256" key="2">
    <source>
        <dbReference type="ARBA" id="ARBA00022797"/>
    </source>
</evidence>
<proteinExistence type="inferred from homology"/>
<dbReference type="InterPro" id="IPR000639">
    <property type="entry name" value="Epox_hydrolase-like"/>
</dbReference>
<dbReference type="PIRSF" id="PIRSF001112">
    <property type="entry name" value="Epoxide_hydrolase"/>
    <property type="match status" value="1"/>
</dbReference>
<evidence type="ECO:0000256" key="1">
    <source>
        <dbReference type="ARBA" id="ARBA00010088"/>
    </source>
</evidence>
<dbReference type="EMBL" id="JARKIE010000345">
    <property type="protein sequence ID" value="KAJ7652596.1"/>
    <property type="molecule type" value="Genomic_DNA"/>
</dbReference>
<dbReference type="Pfam" id="PF06441">
    <property type="entry name" value="EHN"/>
    <property type="match status" value="1"/>
</dbReference>
<dbReference type="SUPFAM" id="SSF53474">
    <property type="entry name" value="alpha/beta-Hydrolases"/>
    <property type="match status" value="1"/>
</dbReference>
<protein>
    <submittedName>
        <fullName evidence="6">Alpha/Beta hydrolase protein</fullName>
    </submittedName>
</protein>
<keyword evidence="2" id="KW-0058">Aromatic hydrocarbons catabolism</keyword>
<dbReference type="InterPro" id="IPR016292">
    <property type="entry name" value="Epoxide_hydrolase"/>
</dbReference>
<comment type="caution">
    <text evidence="6">The sequence shown here is derived from an EMBL/GenBank/DDBJ whole genome shotgun (WGS) entry which is preliminary data.</text>
</comment>
<dbReference type="Proteomes" id="UP001221757">
    <property type="component" value="Unassembled WGS sequence"/>
</dbReference>
<comment type="similarity">
    <text evidence="1">Belongs to the peptidase S33 family.</text>
</comment>
<gene>
    <name evidence="6" type="ORF">B0H17DRAFT_1147338</name>
</gene>